<dbReference type="GO" id="GO:0009313">
    <property type="term" value="P:oligosaccharide catabolic process"/>
    <property type="evidence" value="ECO:0007669"/>
    <property type="project" value="TreeGrafter"/>
</dbReference>
<evidence type="ECO:0000313" key="6">
    <source>
        <dbReference type="EMBL" id="MBE5039390.1"/>
    </source>
</evidence>
<accession>A0A9D5LZD3</accession>
<evidence type="ECO:0000256" key="3">
    <source>
        <dbReference type="ARBA" id="ARBA00022801"/>
    </source>
</evidence>
<dbReference type="GO" id="GO:0030246">
    <property type="term" value="F:carbohydrate binding"/>
    <property type="evidence" value="ECO:0007669"/>
    <property type="project" value="InterPro"/>
</dbReference>
<comment type="similarity">
    <text evidence="1">Belongs to the glycosyl hydrolase 38 family.</text>
</comment>
<dbReference type="InterPro" id="IPR000602">
    <property type="entry name" value="Glyco_hydro_38_N"/>
</dbReference>
<dbReference type="Pfam" id="PF07748">
    <property type="entry name" value="Glyco_hydro_38C"/>
    <property type="match status" value="1"/>
</dbReference>
<evidence type="ECO:0000313" key="7">
    <source>
        <dbReference type="Proteomes" id="UP000806542"/>
    </source>
</evidence>
<evidence type="ECO:0000256" key="1">
    <source>
        <dbReference type="ARBA" id="ARBA00009792"/>
    </source>
</evidence>
<protein>
    <submittedName>
        <fullName evidence="6">Alpha-mannosidase</fullName>
    </submittedName>
</protein>
<dbReference type="RefSeq" id="WP_226391953.1">
    <property type="nucleotide sequence ID" value="NZ_JADCKB010000004.1"/>
</dbReference>
<dbReference type="InterPro" id="IPR015341">
    <property type="entry name" value="Glyco_hydro_38_cen"/>
</dbReference>
<dbReference type="SMART" id="SM00872">
    <property type="entry name" value="Alpha-mann_mid"/>
    <property type="match status" value="1"/>
</dbReference>
<dbReference type="Gene3D" id="2.60.40.1180">
    <property type="entry name" value="Golgi alpha-mannosidase II"/>
    <property type="match status" value="1"/>
</dbReference>
<name>A0A9D5LZD3_9FIRM</name>
<dbReference type="Proteomes" id="UP000806542">
    <property type="component" value="Unassembled WGS sequence"/>
</dbReference>
<dbReference type="SUPFAM" id="SSF88713">
    <property type="entry name" value="Glycoside hydrolase/deacetylase"/>
    <property type="match status" value="1"/>
</dbReference>
<dbReference type="Gene3D" id="2.70.98.30">
    <property type="entry name" value="Golgi alpha-mannosidase II, domain 4"/>
    <property type="match status" value="1"/>
</dbReference>
<dbReference type="InterPro" id="IPR037094">
    <property type="entry name" value="Glyco_hydro_38_cen_sf"/>
</dbReference>
<dbReference type="GO" id="GO:0004559">
    <property type="term" value="F:alpha-mannosidase activity"/>
    <property type="evidence" value="ECO:0007669"/>
    <property type="project" value="InterPro"/>
</dbReference>
<dbReference type="Pfam" id="PF01074">
    <property type="entry name" value="Glyco_hydro_38N"/>
    <property type="match status" value="1"/>
</dbReference>
<proteinExistence type="inferred from homology"/>
<reference evidence="6" key="1">
    <citation type="submission" date="2020-10" db="EMBL/GenBank/DDBJ databases">
        <title>ChiBAC.</title>
        <authorList>
            <person name="Zenner C."/>
            <person name="Hitch T.C.A."/>
            <person name="Clavel T."/>
        </authorList>
    </citation>
    <scope>NUCLEOTIDE SEQUENCE</scope>
    <source>
        <strain evidence="6">DSM 107454</strain>
    </source>
</reference>
<dbReference type="InterPro" id="IPR011013">
    <property type="entry name" value="Gal_mutarotase_sf_dom"/>
</dbReference>
<dbReference type="GO" id="GO:0046872">
    <property type="term" value="F:metal ion binding"/>
    <property type="evidence" value="ECO:0007669"/>
    <property type="project" value="UniProtKB-KW"/>
</dbReference>
<dbReference type="Gene3D" id="1.20.1270.50">
    <property type="entry name" value="Glycoside hydrolase family 38, central domain"/>
    <property type="match status" value="1"/>
</dbReference>
<feature type="domain" description="Glycoside hydrolase family 38 central" evidence="5">
    <location>
        <begin position="258"/>
        <end position="336"/>
    </location>
</feature>
<gene>
    <name evidence="6" type="ORF">INF28_02760</name>
</gene>
<evidence type="ECO:0000256" key="4">
    <source>
        <dbReference type="ARBA" id="ARBA00023295"/>
    </source>
</evidence>
<dbReference type="InterPro" id="IPR041147">
    <property type="entry name" value="GH38_C"/>
</dbReference>
<keyword evidence="2" id="KW-0479">Metal-binding</keyword>
<dbReference type="EMBL" id="JADCKB010000004">
    <property type="protein sequence ID" value="MBE5039390.1"/>
    <property type="molecule type" value="Genomic_DNA"/>
</dbReference>
<keyword evidence="3" id="KW-0378">Hydrolase</keyword>
<dbReference type="Gene3D" id="3.20.110.10">
    <property type="entry name" value="Glycoside hydrolase 38, N terminal domain"/>
    <property type="match status" value="1"/>
</dbReference>
<evidence type="ECO:0000256" key="2">
    <source>
        <dbReference type="ARBA" id="ARBA00022723"/>
    </source>
</evidence>
<dbReference type="PANTHER" id="PTHR46017:SF1">
    <property type="entry name" value="ALPHA-MANNOSIDASE 2C1"/>
    <property type="match status" value="1"/>
</dbReference>
<keyword evidence="7" id="KW-1185">Reference proteome</keyword>
<dbReference type="Pfam" id="PF09261">
    <property type="entry name" value="Alpha-mann_mid"/>
    <property type="match status" value="1"/>
</dbReference>
<dbReference type="InterPro" id="IPR027291">
    <property type="entry name" value="Glyco_hydro_38_N_sf"/>
</dbReference>
<dbReference type="FunFam" id="1.20.1270.50:FF:000004">
    <property type="entry name" value="alpha-mannosidase 2C1 isoform X1"/>
    <property type="match status" value="1"/>
</dbReference>
<comment type="caution">
    <text evidence="6">The sequence shown here is derived from an EMBL/GenBank/DDBJ whole genome shotgun (WGS) entry which is preliminary data.</text>
</comment>
<dbReference type="GO" id="GO:0006013">
    <property type="term" value="P:mannose metabolic process"/>
    <property type="evidence" value="ECO:0007669"/>
    <property type="project" value="InterPro"/>
</dbReference>
<dbReference type="InterPro" id="IPR011330">
    <property type="entry name" value="Glyco_hydro/deAcase_b/a-brl"/>
</dbReference>
<dbReference type="Pfam" id="PF17677">
    <property type="entry name" value="Glyco_hydro38C2"/>
    <property type="match status" value="1"/>
</dbReference>
<keyword evidence="4" id="KW-0326">Glycosidase</keyword>
<dbReference type="InterPro" id="IPR028995">
    <property type="entry name" value="Glyco_hydro_57/38_cen_sf"/>
</dbReference>
<dbReference type="InterPro" id="IPR011682">
    <property type="entry name" value="Glyco_hydro_38_C"/>
</dbReference>
<dbReference type="AlphaFoldDB" id="A0A9D5LZD3"/>
<dbReference type="SUPFAM" id="SSF74650">
    <property type="entry name" value="Galactose mutarotase-like"/>
    <property type="match status" value="1"/>
</dbReference>
<dbReference type="SUPFAM" id="SSF88688">
    <property type="entry name" value="Families 57/38 glycoside transferase middle domain"/>
    <property type="match status" value="1"/>
</dbReference>
<evidence type="ECO:0000259" key="5">
    <source>
        <dbReference type="SMART" id="SM00872"/>
    </source>
</evidence>
<dbReference type="InterPro" id="IPR013780">
    <property type="entry name" value="Glyco_hydro_b"/>
</dbReference>
<dbReference type="CDD" id="cd10789">
    <property type="entry name" value="GH38N_AMII_ER_cytosolic"/>
    <property type="match status" value="1"/>
</dbReference>
<dbReference type="PANTHER" id="PTHR46017">
    <property type="entry name" value="ALPHA-MANNOSIDASE 2C1"/>
    <property type="match status" value="1"/>
</dbReference>
<sequence length="794" mass="90449">MANLYLIANAHIDPAWLWRWQDGFSEVLATYRSALDRLKEFPHLKFTAGSAVYYQWIEQVDPVMFSQIQERVKEGRWSIVGGWFLQPDCNIPDGESYARHALISQRYFKEKFGVIAKTGYNVDPFGHNGSLPKVLKSSGIDNYVCMRPAPEESGIEYSLFQWESDDGSKVCVFRLPFTYHIDLSCMETFEKIKEKAEKENLDYMAFFGVGNHGGGPTIKLLDEISKLKIDGMIYSSVDEYFSKIDQQNLPTVHGELQHNARGCYSANTFIKTGNRRCENNLLAAETLSMMATKLIGAEYPKKKLNTAWKNVLFNQFHDILGGCSIKQVYEDARYLYGETMSITEQAINLAMQKIAWNIDTLNGATLPSYKSEEKSRGQWAMWVHEVLGTPIVVFNPHAWPVRQTIRIYGAAQKMTNWEDREIPFQIVRGRHTNFGNKHDTVFTAEVEPMGYAVYRMFTEQESNVSFASDIHVSENTLENSKIRVEFSKETGDICRLYDKEKGTCIIDRACRAIVLDETHCNTWGHDVDELGEEVGVFGNPSFQVIEPGCVRASVCVTSEYNGSTLQRIYTLDADANYVDVSVKLDFHEKHRTVKFNFPLINETVIAKVPYGTICRKGYTGEEPFGSWFASGNLCVANDSKYAYDTKNEEIRLTVLRTAIYGDHYCERDEFCEYMDLGVHEFSYRIFGYESNSASEKTAAVLNYGLRAITGSFHNGVLPLKKSCFACNNENVIVSAVKQSEDNNTPVIRMYEINGEDSDISFVLFGNQVHSHIRHCGLKTFDYNGKELNVLEWEE</sequence>
<organism evidence="6 7">
    <name type="scientific">Ructibacterium gallinarum</name>
    <dbReference type="NCBI Taxonomy" id="2779355"/>
    <lineage>
        <taxon>Bacteria</taxon>
        <taxon>Bacillati</taxon>
        <taxon>Bacillota</taxon>
        <taxon>Clostridia</taxon>
        <taxon>Eubacteriales</taxon>
        <taxon>Oscillospiraceae</taxon>
        <taxon>Ructibacterium</taxon>
    </lineage>
</organism>